<evidence type="ECO:0000256" key="4">
    <source>
        <dbReference type="ARBA" id="ARBA00018638"/>
    </source>
</evidence>
<keyword evidence="15 24" id="KW-1133">Transmembrane helix</keyword>
<dbReference type="InterPro" id="IPR001264">
    <property type="entry name" value="Glyco_trans_51"/>
</dbReference>
<feature type="domain" description="Glycosyl transferase family 51" evidence="26">
    <location>
        <begin position="73"/>
        <end position="255"/>
    </location>
</feature>
<feature type="transmembrane region" description="Helical" evidence="24">
    <location>
        <begin position="20"/>
        <end position="46"/>
    </location>
</feature>
<evidence type="ECO:0000256" key="21">
    <source>
        <dbReference type="ARBA" id="ARBA00044770"/>
    </source>
</evidence>
<dbReference type="Gene3D" id="3.40.710.10">
    <property type="entry name" value="DD-peptidase/beta-lactamase superfamily"/>
    <property type="match status" value="1"/>
</dbReference>
<evidence type="ECO:0000256" key="16">
    <source>
        <dbReference type="ARBA" id="ARBA00023136"/>
    </source>
</evidence>
<keyword evidence="9 27" id="KW-0808">Transferase</keyword>
<dbReference type="SUPFAM" id="SSF56601">
    <property type="entry name" value="beta-lactamase/transpeptidase-like"/>
    <property type="match status" value="1"/>
</dbReference>
<reference evidence="27 28" key="1">
    <citation type="submission" date="2024-11" db="EMBL/GenBank/DDBJ databases">
        <authorList>
            <person name="Heng Y.C."/>
            <person name="Lim A.C.H."/>
            <person name="Lee J.K.Y."/>
            <person name="Kittelmann S."/>
        </authorList>
    </citation>
    <scope>NUCLEOTIDE SEQUENCE [LARGE SCALE GENOMIC DNA]</scope>
    <source>
        <strain evidence="27 28">WILCCON 0185</strain>
    </source>
</reference>
<evidence type="ECO:0000256" key="15">
    <source>
        <dbReference type="ARBA" id="ARBA00022989"/>
    </source>
</evidence>
<keyword evidence="6" id="KW-0121">Carboxypeptidase</keyword>
<evidence type="ECO:0000256" key="20">
    <source>
        <dbReference type="ARBA" id="ARBA00034000"/>
    </source>
</evidence>
<keyword evidence="18" id="KW-0511">Multifunctional enzyme</keyword>
<evidence type="ECO:0000256" key="11">
    <source>
        <dbReference type="ARBA" id="ARBA00022801"/>
    </source>
</evidence>
<dbReference type="RefSeq" id="WP_406769347.1">
    <property type="nucleotide sequence ID" value="NZ_JBJHZZ010000003.1"/>
</dbReference>
<evidence type="ECO:0000256" key="8">
    <source>
        <dbReference type="ARBA" id="ARBA00022676"/>
    </source>
</evidence>
<keyword evidence="10 24" id="KW-0812">Transmembrane</keyword>
<evidence type="ECO:0000256" key="12">
    <source>
        <dbReference type="ARBA" id="ARBA00022960"/>
    </source>
</evidence>
<dbReference type="NCBIfam" id="TIGR02074">
    <property type="entry name" value="PBP_1a_fam"/>
    <property type="match status" value="1"/>
</dbReference>
<dbReference type="Pfam" id="PF00905">
    <property type="entry name" value="Transpeptidase"/>
    <property type="match status" value="1"/>
</dbReference>
<feature type="compositionally biased region" description="Low complexity" evidence="23">
    <location>
        <begin position="783"/>
        <end position="823"/>
    </location>
</feature>
<evidence type="ECO:0000313" key="28">
    <source>
        <dbReference type="Proteomes" id="UP001623591"/>
    </source>
</evidence>
<dbReference type="InterPro" id="IPR036950">
    <property type="entry name" value="PBP_transglycosylase"/>
</dbReference>
<dbReference type="Pfam" id="PF00912">
    <property type="entry name" value="Transgly"/>
    <property type="match status" value="1"/>
</dbReference>
<evidence type="ECO:0000256" key="13">
    <source>
        <dbReference type="ARBA" id="ARBA00022968"/>
    </source>
</evidence>
<keyword evidence="16 24" id="KW-0472">Membrane</keyword>
<accession>A0ABW8T375</accession>
<keyword evidence="14" id="KW-0573">Peptidoglycan synthesis</keyword>
<evidence type="ECO:0000256" key="14">
    <source>
        <dbReference type="ARBA" id="ARBA00022984"/>
    </source>
</evidence>
<dbReference type="InterPro" id="IPR012338">
    <property type="entry name" value="Beta-lactam/transpept-like"/>
</dbReference>
<evidence type="ECO:0000256" key="2">
    <source>
        <dbReference type="ARBA" id="ARBA00004401"/>
    </source>
</evidence>
<dbReference type="PANTHER" id="PTHR32282">
    <property type="entry name" value="BINDING PROTEIN TRANSPEPTIDASE, PUTATIVE-RELATED"/>
    <property type="match status" value="1"/>
</dbReference>
<evidence type="ECO:0000256" key="10">
    <source>
        <dbReference type="ARBA" id="ARBA00022692"/>
    </source>
</evidence>
<dbReference type="EC" id="3.4.16.4" evidence="3"/>
<dbReference type="InterPro" id="IPR023346">
    <property type="entry name" value="Lysozyme-like_dom_sf"/>
</dbReference>
<name>A0ABW8T375_9CLOT</name>
<gene>
    <name evidence="27" type="ORF">ACJDUG_07855</name>
</gene>
<keyword evidence="8 27" id="KW-0328">Glycosyltransferase</keyword>
<evidence type="ECO:0000256" key="18">
    <source>
        <dbReference type="ARBA" id="ARBA00023268"/>
    </source>
</evidence>
<keyword evidence="5" id="KW-1003">Cell membrane</keyword>
<keyword evidence="28" id="KW-1185">Reference proteome</keyword>
<feature type="domain" description="Penicillin-binding protein transpeptidase" evidence="25">
    <location>
        <begin position="369"/>
        <end position="637"/>
    </location>
</feature>
<evidence type="ECO:0000256" key="5">
    <source>
        <dbReference type="ARBA" id="ARBA00022475"/>
    </source>
</evidence>
<sequence length="823" mass="89825">MNEEKNSEKIKKKKKSKKILRNIILSILAVIILAIVAGAGIGLAIINTAPALNVDQILTLKEPSKIYDKDNNYMDDVATNEKRDVVGINEVSKDLQHAFVSIEDERFYNHKGVDPQRVLGVIYIDIKNKLTGKSGVQGASTITQQLIKNTMLNNTVSAQRKIQEMYLALQLEKKLTKEQILEAYMNTIPFGSTVHGVEAASEYYFSKHAKDLSLIQAAYIAGVPQAPGIYNAFLDSAKKDPSKYLNRTKMVLAAMLKNNYITKSQYDQAVNGLSVKALEFNQASIKNMNRLNYEWFSLPAIEQVKKDLKAQYNYSDDEVNSLLMYGGLKIYTTMDRNLQNAAQKILDDSKNYGVNYTPEKTNVVQPQASAVVMDYHTGEVKAIIGGRGTQPARSYNRAAFNGSKEFLRPTGSSIKPLTVYGPAIDTKMATAGTVVEDSPLSTDIGKQWPENGKPWNPRNYETGFFRGYVTIREAIKSSINLVAIKEEYNIGLKTGVAYGEKFGLTFDNDDKTSLSALSLGQLHHGANTLTMAAAFGTFGNNGMYTEPKMYTKVVDRRGVTILESKLVNRKVLSPQAAYIMYDMLKGPTSAGGTGPAARFSSMPAAGKTGTSGDKKDFWFSGLTPYYSGAVWIGSDTPRTFNSGITSSTSAALWGKIMAEAHKSLTVKDIQMPSGIVTTSICRDSGSSPTDLCANDPRGSQVTREMFIDGTQPTTLCTIHVKADINKANGKLATENTPKDLLESRIFIKRDYTPSASLQDQPYVLPKELDDTKPVVPTIPPAEGNNTGTLPGTTDPGTTPGNTDGTVPANTGGNTNTNNNTNNN</sequence>
<evidence type="ECO:0000259" key="26">
    <source>
        <dbReference type="Pfam" id="PF00912"/>
    </source>
</evidence>
<evidence type="ECO:0000256" key="6">
    <source>
        <dbReference type="ARBA" id="ARBA00022645"/>
    </source>
</evidence>
<comment type="caution">
    <text evidence="27">The sequence shown here is derived from an EMBL/GenBank/DDBJ whole genome shotgun (WGS) entry which is preliminary data.</text>
</comment>
<dbReference type="EC" id="2.4.99.28" evidence="21"/>
<evidence type="ECO:0000256" key="19">
    <source>
        <dbReference type="ARBA" id="ARBA00023316"/>
    </source>
</evidence>
<comment type="catalytic activity">
    <reaction evidence="22">
        <text>[GlcNAc-(1-&gt;4)-Mur2Ac(oyl-L-Ala-gamma-D-Glu-L-Lys-D-Ala-D-Ala)](n)-di-trans,octa-cis-undecaprenyl diphosphate + beta-D-GlcNAc-(1-&gt;4)-Mur2Ac(oyl-L-Ala-gamma-D-Glu-L-Lys-D-Ala-D-Ala)-di-trans,octa-cis-undecaprenyl diphosphate = [GlcNAc-(1-&gt;4)-Mur2Ac(oyl-L-Ala-gamma-D-Glu-L-Lys-D-Ala-D-Ala)](n+1)-di-trans,octa-cis-undecaprenyl diphosphate + di-trans,octa-cis-undecaprenyl diphosphate + H(+)</text>
        <dbReference type="Rhea" id="RHEA:23708"/>
        <dbReference type="Rhea" id="RHEA-COMP:9602"/>
        <dbReference type="Rhea" id="RHEA-COMP:9603"/>
        <dbReference type="ChEBI" id="CHEBI:15378"/>
        <dbReference type="ChEBI" id="CHEBI:58405"/>
        <dbReference type="ChEBI" id="CHEBI:60033"/>
        <dbReference type="ChEBI" id="CHEBI:78435"/>
        <dbReference type="EC" id="2.4.99.28"/>
    </reaction>
</comment>
<organism evidence="27 28">
    <name type="scientific">Candidatus Clostridium stratigraminis</name>
    <dbReference type="NCBI Taxonomy" id="3381661"/>
    <lineage>
        <taxon>Bacteria</taxon>
        <taxon>Bacillati</taxon>
        <taxon>Bacillota</taxon>
        <taxon>Clostridia</taxon>
        <taxon>Eubacteriales</taxon>
        <taxon>Clostridiaceae</taxon>
        <taxon>Clostridium</taxon>
    </lineage>
</organism>
<proteinExistence type="predicted"/>
<feature type="region of interest" description="Disordered" evidence="23">
    <location>
        <begin position="770"/>
        <end position="823"/>
    </location>
</feature>
<evidence type="ECO:0000256" key="1">
    <source>
        <dbReference type="ARBA" id="ARBA00002624"/>
    </source>
</evidence>
<keyword evidence="7" id="KW-0645">Protease</keyword>
<dbReference type="Gene3D" id="1.10.3810.10">
    <property type="entry name" value="Biosynthetic peptidoglycan transglycosylase-like"/>
    <property type="match status" value="1"/>
</dbReference>
<keyword evidence="17" id="KW-0046">Antibiotic resistance</keyword>
<comment type="catalytic activity">
    <reaction evidence="20">
        <text>Preferential cleavage: (Ac)2-L-Lys-D-Ala-|-D-Ala. Also transpeptidation of peptidyl-alanyl moieties that are N-acyl substituents of D-alanine.</text>
        <dbReference type="EC" id="3.4.16.4"/>
    </reaction>
</comment>
<comment type="function">
    <text evidence="1">Cell wall formation. Synthesis of cross-linked peptidoglycan from the lipid intermediates. The enzyme has a penicillin-insensitive transglycosylase N-terminal domain (formation of linear glycan strands) and a penicillin-sensitive transpeptidase C-terminal domain (cross-linking of the peptide subunits).</text>
</comment>
<dbReference type="EMBL" id="JBJHZZ010000003">
    <property type="protein sequence ID" value="MFL0246882.1"/>
    <property type="molecule type" value="Genomic_DNA"/>
</dbReference>
<keyword evidence="19" id="KW-0961">Cell wall biogenesis/degradation</keyword>
<dbReference type="PANTHER" id="PTHR32282:SF11">
    <property type="entry name" value="PENICILLIN-BINDING PROTEIN 1B"/>
    <property type="match status" value="1"/>
</dbReference>
<dbReference type="Proteomes" id="UP001623591">
    <property type="component" value="Unassembled WGS sequence"/>
</dbReference>
<evidence type="ECO:0000256" key="7">
    <source>
        <dbReference type="ARBA" id="ARBA00022670"/>
    </source>
</evidence>
<evidence type="ECO:0000256" key="23">
    <source>
        <dbReference type="SAM" id="MobiDB-lite"/>
    </source>
</evidence>
<dbReference type="InterPro" id="IPR050396">
    <property type="entry name" value="Glycosyltr_51/Transpeptidase"/>
</dbReference>
<keyword evidence="13" id="KW-0735">Signal-anchor</keyword>
<dbReference type="SUPFAM" id="SSF53955">
    <property type="entry name" value="Lysozyme-like"/>
    <property type="match status" value="1"/>
</dbReference>
<evidence type="ECO:0000256" key="24">
    <source>
        <dbReference type="SAM" id="Phobius"/>
    </source>
</evidence>
<evidence type="ECO:0000313" key="27">
    <source>
        <dbReference type="EMBL" id="MFL0246882.1"/>
    </source>
</evidence>
<protein>
    <recommendedName>
        <fullName evidence="4">Penicillin-binding protein 1A</fullName>
        <ecNumber evidence="21">2.4.99.28</ecNumber>
        <ecNumber evidence="3">3.4.16.4</ecNumber>
    </recommendedName>
</protein>
<evidence type="ECO:0000259" key="25">
    <source>
        <dbReference type="Pfam" id="PF00905"/>
    </source>
</evidence>
<comment type="subcellular location">
    <subcellularLocation>
        <location evidence="2">Cell membrane</location>
        <topology evidence="2">Single-pass type II membrane protein</topology>
    </subcellularLocation>
</comment>
<keyword evidence="12" id="KW-0133">Cell shape</keyword>
<evidence type="ECO:0000256" key="3">
    <source>
        <dbReference type="ARBA" id="ARBA00012448"/>
    </source>
</evidence>
<evidence type="ECO:0000256" key="9">
    <source>
        <dbReference type="ARBA" id="ARBA00022679"/>
    </source>
</evidence>
<evidence type="ECO:0000256" key="22">
    <source>
        <dbReference type="ARBA" id="ARBA00049902"/>
    </source>
</evidence>
<dbReference type="GO" id="GO:0016757">
    <property type="term" value="F:glycosyltransferase activity"/>
    <property type="evidence" value="ECO:0007669"/>
    <property type="project" value="UniProtKB-KW"/>
</dbReference>
<evidence type="ECO:0000256" key="17">
    <source>
        <dbReference type="ARBA" id="ARBA00023251"/>
    </source>
</evidence>
<dbReference type="InterPro" id="IPR001460">
    <property type="entry name" value="PCN-bd_Tpept"/>
</dbReference>
<keyword evidence="11" id="KW-0378">Hydrolase</keyword>